<evidence type="ECO:0000313" key="2">
    <source>
        <dbReference type="EMBL" id="EPQ67178.1"/>
    </source>
</evidence>
<dbReference type="OrthoDB" id="4186846at2759"/>
<sequence>RDSLDEILFKFSPIFEDVKGLAEEFRDIIFNSKKKRTGNLDDPNKLYETIIAAFDRAIEALKISQAKQLENPRPTEPGSLKQNSVTNVKNEN</sequence>
<evidence type="ECO:0000313" key="3">
    <source>
        <dbReference type="Proteomes" id="UP000053110"/>
    </source>
</evidence>
<gene>
    <name evidence="2" type="ORF">BGT96224_A21489</name>
</gene>
<reference evidence="3" key="1">
    <citation type="journal article" date="2013" name="Nat. Genet.">
        <title>The wheat powdery mildew genome shows the unique evolution of an obligate biotroph.</title>
        <authorList>
            <person name="Wicker T."/>
            <person name="Oberhaensli S."/>
            <person name="Parlange F."/>
            <person name="Buchmann J.P."/>
            <person name="Shatalina M."/>
            <person name="Roffler S."/>
            <person name="Ben-David R."/>
            <person name="Dolezel J."/>
            <person name="Simkova H."/>
            <person name="Schulze-Lefert P."/>
            <person name="Spanu P.D."/>
            <person name="Bruggmann R."/>
            <person name="Amselem J."/>
            <person name="Quesneville H."/>
            <person name="Ver Loren van Themaat E."/>
            <person name="Paape T."/>
            <person name="Shimizu K.K."/>
            <person name="Keller B."/>
        </authorList>
    </citation>
    <scope>NUCLEOTIDE SEQUENCE [LARGE SCALE GENOMIC DNA]</scope>
    <source>
        <strain evidence="3">96224</strain>
    </source>
</reference>
<dbReference type="Proteomes" id="UP000053110">
    <property type="component" value="Unassembled WGS sequence"/>
</dbReference>
<dbReference type="AlphaFoldDB" id="A0A656KN43"/>
<feature type="compositionally biased region" description="Polar residues" evidence="1">
    <location>
        <begin position="80"/>
        <end position="92"/>
    </location>
</feature>
<dbReference type="EMBL" id="KE373842">
    <property type="protein sequence ID" value="EPQ67178.1"/>
    <property type="molecule type" value="Genomic_DNA"/>
</dbReference>
<protein>
    <submittedName>
        <fullName evidence="2">Uncharacterized protein</fullName>
    </submittedName>
</protein>
<evidence type="ECO:0000256" key="1">
    <source>
        <dbReference type="SAM" id="MobiDB-lite"/>
    </source>
</evidence>
<feature type="region of interest" description="Disordered" evidence="1">
    <location>
        <begin position="68"/>
        <end position="92"/>
    </location>
</feature>
<feature type="non-terminal residue" evidence="2">
    <location>
        <position position="1"/>
    </location>
</feature>
<proteinExistence type="predicted"/>
<accession>A0A656KN43</accession>
<name>A0A656KN43_BLUGR</name>
<organism evidence="2 3">
    <name type="scientific">Blumeria graminis f. sp. tritici 96224</name>
    <dbReference type="NCBI Taxonomy" id="1268274"/>
    <lineage>
        <taxon>Eukaryota</taxon>
        <taxon>Fungi</taxon>
        <taxon>Dikarya</taxon>
        <taxon>Ascomycota</taxon>
        <taxon>Pezizomycotina</taxon>
        <taxon>Leotiomycetes</taxon>
        <taxon>Erysiphales</taxon>
        <taxon>Erysiphaceae</taxon>
        <taxon>Blumeria</taxon>
    </lineage>
</organism>